<dbReference type="Pfam" id="PF00587">
    <property type="entry name" value="tRNA-synt_2b"/>
    <property type="match status" value="1"/>
</dbReference>
<dbReference type="PANTHER" id="PTHR43697">
    <property type="entry name" value="SERYL-TRNA SYNTHETASE"/>
    <property type="match status" value="1"/>
</dbReference>
<evidence type="ECO:0000256" key="3">
    <source>
        <dbReference type="ARBA" id="ARBA00010728"/>
    </source>
</evidence>
<evidence type="ECO:0000256" key="8">
    <source>
        <dbReference type="ARBA" id="ARBA00022840"/>
    </source>
</evidence>
<dbReference type="InterPro" id="IPR002314">
    <property type="entry name" value="aa-tRNA-synt_IIb"/>
</dbReference>
<name>A0ABV1FQC9_9BACT</name>
<evidence type="ECO:0000256" key="11">
    <source>
        <dbReference type="ARBA" id="ARBA00039158"/>
    </source>
</evidence>
<protein>
    <recommendedName>
        <fullName evidence="11 14">Serine--tRNA ligase</fullName>
        <ecNumber evidence="4 14">6.1.1.11</ecNumber>
    </recommendedName>
</protein>
<evidence type="ECO:0000256" key="15">
    <source>
        <dbReference type="SAM" id="Coils"/>
    </source>
</evidence>
<proteinExistence type="inferred from homology"/>
<feature type="domain" description="Aminoacyl-transfer RNA synthetases class-II family profile" evidence="16">
    <location>
        <begin position="177"/>
        <end position="418"/>
    </location>
</feature>
<evidence type="ECO:0000256" key="12">
    <source>
        <dbReference type="ARBA" id="ARBA00047929"/>
    </source>
</evidence>
<dbReference type="Proteomes" id="UP001487296">
    <property type="component" value="Unassembled WGS sequence"/>
</dbReference>
<dbReference type="GO" id="GO:0004828">
    <property type="term" value="F:serine-tRNA ligase activity"/>
    <property type="evidence" value="ECO:0007669"/>
    <property type="project" value="UniProtKB-EC"/>
</dbReference>
<evidence type="ECO:0000256" key="4">
    <source>
        <dbReference type="ARBA" id="ARBA00012840"/>
    </source>
</evidence>
<dbReference type="Gene3D" id="3.30.930.10">
    <property type="entry name" value="Bira Bifunctional Protein, Domain 2"/>
    <property type="match status" value="1"/>
</dbReference>
<evidence type="ECO:0000256" key="10">
    <source>
        <dbReference type="ARBA" id="ARBA00023146"/>
    </source>
</evidence>
<evidence type="ECO:0000256" key="7">
    <source>
        <dbReference type="ARBA" id="ARBA00022741"/>
    </source>
</evidence>
<keyword evidence="15" id="KW-0175">Coiled coil</keyword>
<keyword evidence="5" id="KW-0963">Cytoplasm</keyword>
<keyword evidence="6 17" id="KW-0436">Ligase</keyword>
<sequence>MLTLKLISEETERVIKGLEKKQFKGAREAVEKVLEYNKVRRESQQKLDSNKAEQNQLAKKIGALMKEGKKDEANDIKTKVAELKAADKALQEIMDKANADMTNVLLDIPNIPNDDVPEGKDASSNVVIKEDLTHMPNPEDEVLCHWDLLKKFNLVDFDLGVKITGAGFPVYIGKMARFQRALEAFFLDEARKAGYTEIQPPYVVNQASGLGTGQLPDKEGQMYHANLDDLYLIPTAEVPVTNLFRDEIIEESQLPIKCCAYSACFRREAGSYGKDVRGLNRLHQFDKVEIVRIDTPEHSYESYKEMLDHVENLLIKLELPYHILRLCGGDMSFTSSICHDFETYSAAQKRWLEVSSVSNFESYQANRLHCRYRRADNKKIELCHTLNGSALALPRIVATIIENNQTPEGIRVPKVLVPYCGFDMLDDKACE</sequence>
<dbReference type="EC" id="6.1.1.11" evidence="4 14"/>
<dbReference type="InterPro" id="IPR045864">
    <property type="entry name" value="aa-tRNA-synth_II/BPL/LPL"/>
</dbReference>
<feature type="coiled-coil region" evidence="15">
    <location>
        <begin position="66"/>
        <end position="100"/>
    </location>
</feature>
<dbReference type="Gene3D" id="1.10.287.40">
    <property type="entry name" value="Serine-tRNA synthetase, tRNA binding domain"/>
    <property type="match status" value="1"/>
</dbReference>
<evidence type="ECO:0000313" key="17">
    <source>
        <dbReference type="EMBL" id="MEQ2486631.1"/>
    </source>
</evidence>
<dbReference type="InterPro" id="IPR002317">
    <property type="entry name" value="Ser-tRNA-ligase_type_1"/>
</dbReference>
<dbReference type="InterPro" id="IPR015866">
    <property type="entry name" value="Ser-tRNA-synth_1_N"/>
</dbReference>
<evidence type="ECO:0000256" key="5">
    <source>
        <dbReference type="ARBA" id="ARBA00022490"/>
    </source>
</evidence>
<keyword evidence="7" id="KW-0547">Nucleotide-binding</keyword>
<evidence type="ECO:0000256" key="14">
    <source>
        <dbReference type="NCBIfam" id="TIGR00414"/>
    </source>
</evidence>
<dbReference type="InterPro" id="IPR010978">
    <property type="entry name" value="tRNA-bd_arm"/>
</dbReference>
<dbReference type="InterPro" id="IPR042103">
    <property type="entry name" value="SerRS_1_N_sf"/>
</dbReference>
<dbReference type="SUPFAM" id="SSF55681">
    <property type="entry name" value="Class II aaRS and biotin synthetases"/>
    <property type="match status" value="1"/>
</dbReference>
<keyword evidence="10" id="KW-0030">Aminoacyl-tRNA synthetase</keyword>
<gene>
    <name evidence="17" type="primary">serS</name>
    <name evidence="17" type="ORF">AAAT34_06130</name>
</gene>
<dbReference type="PROSITE" id="PS50862">
    <property type="entry name" value="AA_TRNA_LIGASE_II"/>
    <property type="match status" value="1"/>
</dbReference>
<keyword evidence="8" id="KW-0067">ATP-binding</keyword>
<dbReference type="RefSeq" id="WP_215759713.1">
    <property type="nucleotide sequence ID" value="NZ_JAHKBE010000018.1"/>
</dbReference>
<comment type="catalytic activity">
    <reaction evidence="12">
        <text>tRNA(Sec) + L-serine + ATP = L-seryl-tRNA(Sec) + AMP + diphosphate + H(+)</text>
        <dbReference type="Rhea" id="RHEA:42580"/>
        <dbReference type="Rhea" id="RHEA-COMP:9742"/>
        <dbReference type="Rhea" id="RHEA-COMP:10128"/>
        <dbReference type="ChEBI" id="CHEBI:15378"/>
        <dbReference type="ChEBI" id="CHEBI:30616"/>
        <dbReference type="ChEBI" id="CHEBI:33019"/>
        <dbReference type="ChEBI" id="CHEBI:33384"/>
        <dbReference type="ChEBI" id="CHEBI:78442"/>
        <dbReference type="ChEBI" id="CHEBI:78533"/>
        <dbReference type="ChEBI" id="CHEBI:456215"/>
        <dbReference type="EC" id="6.1.1.11"/>
    </reaction>
</comment>
<reference evidence="17 18" key="1">
    <citation type="submission" date="2024-04" db="EMBL/GenBank/DDBJ databases">
        <title>Human intestinal bacterial collection.</title>
        <authorList>
            <person name="Pauvert C."/>
            <person name="Hitch T.C.A."/>
            <person name="Clavel T."/>
        </authorList>
    </citation>
    <scope>NUCLEOTIDE SEQUENCE [LARGE SCALE GENOMIC DNA]</scope>
    <source>
        <strain evidence="17 18">CLA-AA-H145</strain>
    </source>
</reference>
<evidence type="ECO:0000256" key="13">
    <source>
        <dbReference type="ARBA" id="ARBA00048823"/>
    </source>
</evidence>
<evidence type="ECO:0000256" key="9">
    <source>
        <dbReference type="ARBA" id="ARBA00022917"/>
    </source>
</evidence>
<comment type="pathway">
    <text evidence="2">Aminoacyl-tRNA biosynthesis; selenocysteinyl-tRNA(Sec) biosynthesis; L-seryl-tRNA(Sec) from L-serine and tRNA(Sec): step 1/1.</text>
</comment>
<keyword evidence="18" id="KW-1185">Reference proteome</keyword>
<dbReference type="PRINTS" id="PR00981">
    <property type="entry name" value="TRNASYNTHSER"/>
</dbReference>
<evidence type="ECO:0000256" key="1">
    <source>
        <dbReference type="ARBA" id="ARBA00004496"/>
    </source>
</evidence>
<dbReference type="EMBL" id="JBBNFP010000018">
    <property type="protein sequence ID" value="MEQ2486631.1"/>
    <property type="molecule type" value="Genomic_DNA"/>
</dbReference>
<dbReference type="InterPro" id="IPR006195">
    <property type="entry name" value="aa-tRNA-synth_II"/>
</dbReference>
<evidence type="ECO:0000313" key="18">
    <source>
        <dbReference type="Proteomes" id="UP001487296"/>
    </source>
</evidence>
<evidence type="ECO:0000256" key="6">
    <source>
        <dbReference type="ARBA" id="ARBA00022598"/>
    </source>
</evidence>
<evidence type="ECO:0000259" key="16">
    <source>
        <dbReference type="PROSITE" id="PS50862"/>
    </source>
</evidence>
<dbReference type="Pfam" id="PF02403">
    <property type="entry name" value="Seryl_tRNA_N"/>
    <property type="match status" value="1"/>
</dbReference>
<dbReference type="SUPFAM" id="SSF46589">
    <property type="entry name" value="tRNA-binding arm"/>
    <property type="match status" value="1"/>
</dbReference>
<comment type="similarity">
    <text evidence="3">Belongs to the class-II aminoacyl-tRNA synthetase family. Type-1 seryl-tRNA synthetase subfamily.</text>
</comment>
<dbReference type="NCBIfam" id="TIGR00414">
    <property type="entry name" value="serS"/>
    <property type="match status" value="1"/>
</dbReference>
<comment type="caution">
    <text evidence="17">The sequence shown here is derived from an EMBL/GenBank/DDBJ whole genome shotgun (WGS) entry which is preliminary data.</text>
</comment>
<accession>A0ABV1FQC9</accession>
<evidence type="ECO:0000256" key="2">
    <source>
        <dbReference type="ARBA" id="ARBA00005045"/>
    </source>
</evidence>
<comment type="catalytic activity">
    <reaction evidence="13">
        <text>tRNA(Ser) + L-serine + ATP = L-seryl-tRNA(Ser) + AMP + diphosphate + H(+)</text>
        <dbReference type="Rhea" id="RHEA:12292"/>
        <dbReference type="Rhea" id="RHEA-COMP:9669"/>
        <dbReference type="Rhea" id="RHEA-COMP:9703"/>
        <dbReference type="ChEBI" id="CHEBI:15378"/>
        <dbReference type="ChEBI" id="CHEBI:30616"/>
        <dbReference type="ChEBI" id="CHEBI:33019"/>
        <dbReference type="ChEBI" id="CHEBI:33384"/>
        <dbReference type="ChEBI" id="CHEBI:78442"/>
        <dbReference type="ChEBI" id="CHEBI:78533"/>
        <dbReference type="ChEBI" id="CHEBI:456215"/>
        <dbReference type="EC" id="6.1.1.11"/>
    </reaction>
</comment>
<dbReference type="PIRSF" id="PIRSF001529">
    <property type="entry name" value="Ser-tRNA-synth_IIa"/>
    <property type="match status" value="1"/>
</dbReference>
<organism evidence="17 18">
    <name type="scientific">Hallella faecis</name>
    <dbReference type="NCBI Taxonomy" id="2841596"/>
    <lineage>
        <taxon>Bacteria</taxon>
        <taxon>Pseudomonadati</taxon>
        <taxon>Bacteroidota</taxon>
        <taxon>Bacteroidia</taxon>
        <taxon>Bacteroidales</taxon>
        <taxon>Prevotellaceae</taxon>
        <taxon>Hallella</taxon>
    </lineage>
</organism>
<dbReference type="PANTHER" id="PTHR43697:SF1">
    <property type="entry name" value="SERINE--TRNA LIGASE"/>
    <property type="match status" value="1"/>
</dbReference>
<comment type="subcellular location">
    <subcellularLocation>
        <location evidence="1">Cytoplasm</location>
    </subcellularLocation>
</comment>
<keyword evidence="9" id="KW-0648">Protein biosynthesis</keyword>